<dbReference type="STRING" id="408074.SAMN05660909_01099"/>
<evidence type="ECO:0000313" key="6">
    <source>
        <dbReference type="EMBL" id="SEA20041.1"/>
    </source>
</evidence>
<dbReference type="AlphaFoldDB" id="A0A1H3Z9K7"/>
<dbReference type="EMBL" id="FNRL01000004">
    <property type="protein sequence ID" value="SEA20041.1"/>
    <property type="molecule type" value="Genomic_DNA"/>
</dbReference>
<feature type="domain" description="Response regulatory" evidence="5">
    <location>
        <begin position="31"/>
        <end position="148"/>
    </location>
</feature>
<feature type="domain" description="HTH luxR-type" evidence="4">
    <location>
        <begin position="172"/>
        <end position="236"/>
    </location>
</feature>
<gene>
    <name evidence="6" type="ORF">SAMN05660909_01099</name>
</gene>
<dbReference type="InterPro" id="IPR039420">
    <property type="entry name" value="WalR-like"/>
</dbReference>
<evidence type="ECO:0000256" key="3">
    <source>
        <dbReference type="PROSITE-ProRule" id="PRU00169"/>
    </source>
</evidence>
<feature type="modified residue" description="4-aspartylphosphate" evidence="3">
    <location>
        <position position="82"/>
    </location>
</feature>
<dbReference type="PANTHER" id="PTHR43214:SF43">
    <property type="entry name" value="TWO-COMPONENT RESPONSE REGULATOR"/>
    <property type="match status" value="1"/>
</dbReference>
<evidence type="ECO:0000259" key="4">
    <source>
        <dbReference type="PROSITE" id="PS50043"/>
    </source>
</evidence>
<evidence type="ECO:0000256" key="2">
    <source>
        <dbReference type="ARBA" id="ARBA00023125"/>
    </source>
</evidence>
<evidence type="ECO:0000313" key="7">
    <source>
        <dbReference type="Proteomes" id="UP000199656"/>
    </source>
</evidence>
<sequence length="236" mass="26732">MSDVTSKCYNSFKDMTVYSKKKSQDHMDTITIAIVEDNHDIRTAMELLINGSDGYACVGTFNNAETAVEQIPQLMPNVVLMDFNLPGGMNGIECIAQLKREHPDMQFMMLTVYEDDDKIFMALEAGASGYILKKTSPGELLEAIRDLYDGGSPMSSQIARRVVAFFQKQAKPNPALEALTAREKEILDQLSKGYLYKEIASNLFISIETVRRHVHNIYEKLHVRSRTDAVNKYYNR</sequence>
<dbReference type="SUPFAM" id="SSF46894">
    <property type="entry name" value="C-terminal effector domain of the bipartite response regulators"/>
    <property type="match status" value="1"/>
</dbReference>
<dbReference type="PROSITE" id="PS50110">
    <property type="entry name" value="RESPONSE_REGULATORY"/>
    <property type="match status" value="1"/>
</dbReference>
<dbReference type="PANTHER" id="PTHR43214">
    <property type="entry name" value="TWO-COMPONENT RESPONSE REGULATOR"/>
    <property type="match status" value="1"/>
</dbReference>
<proteinExistence type="predicted"/>
<reference evidence="7" key="1">
    <citation type="submission" date="2016-10" db="EMBL/GenBank/DDBJ databases">
        <authorList>
            <person name="Varghese N."/>
            <person name="Submissions S."/>
        </authorList>
    </citation>
    <scope>NUCLEOTIDE SEQUENCE [LARGE SCALE GENOMIC DNA]</scope>
    <source>
        <strain evidence="7">DSM 23920</strain>
    </source>
</reference>
<dbReference type="Pfam" id="PF00196">
    <property type="entry name" value="GerE"/>
    <property type="match status" value="1"/>
</dbReference>
<dbReference type="CDD" id="cd06170">
    <property type="entry name" value="LuxR_C_like"/>
    <property type="match status" value="1"/>
</dbReference>
<keyword evidence="1 3" id="KW-0597">Phosphoprotein</keyword>
<dbReference type="SMART" id="SM00448">
    <property type="entry name" value="REC"/>
    <property type="match status" value="1"/>
</dbReference>
<dbReference type="Gene3D" id="3.40.50.2300">
    <property type="match status" value="1"/>
</dbReference>
<dbReference type="InterPro" id="IPR016032">
    <property type="entry name" value="Sig_transdc_resp-reg_C-effctor"/>
</dbReference>
<dbReference type="PROSITE" id="PS00622">
    <property type="entry name" value="HTH_LUXR_1"/>
    <property type="match status" value="1"/>
</dbReference>
<dbReference type="PROSITE" id="PS50043">
    <property type="entry name" value="HTH_LUXR_2"/>
    <property type="match status" value="1"/>
</dbReference>
<dbReference type="InterPro" id="IPR000792">
    <property type="entry name" value="Tscrpt_reg_LuxR_C"/>
</dbReference>
<dbReference type="Proteomes" id="UP000199656">
    <property type="component" value="Unassembled WGS sequence"/>
</dbReference>
<organism evidence="6 7">
    <name type="scientific">Chitinophaga terrae</name>
    <name type="common">ex Kim and Jung 2007</name>
    <dbReference type="NCBI Taxonomy" id="408074"/>
    <lineage>
        <taxon>Bacteria</taxon>
        <taxon>Pseudomonadati</taxon>
        <taxon>Bacteroidota</taxon>
        <taxon>Chitinophagia</taxon>
        <taxon>Chitinophagales</taxon>
        <taxon>Chitinophagaceae</taxon>
        <taxon>Chitinophaga</taxon>
    </lineage>
</organism>
<keyword evidence="7" id="KW-1185">Reference proteome</keyword>
<dbReference type="GO" id="GO:0006355">
    <property type="term" value="P:regulation of DNA-templated transcription"/>
    <property type="evidence" value="ECO:0007669"/>
    <property type="project" value="InterPro"/>
</dbReference>
<dbReference type="InterPro" id="IPR058245">
    <property type="entry name" value="NreC/VraR/RcsB-like_REC"/>
</dbReference>
<dbReference type="GO" id="GO:0000160">
    <property type="term" value="P:phosphorelay signal transduction system"/>
    <property type="evidence" value="ECO:0007669"/>
    <property type="project" value="InterPro"/>
</dbReference>
<accession>A0A1H3Z9K7</accession>
<dbReference type="GO" id="GO:0003677">
    <property type="term" value="F:DNA binding"/>
    <property type="evidence" value="ECO:0007669"/>
    <property type="project" value="UniProtKB-KW"/>
</dbReference>
<evidence type="ECO:0000256" key="1">
    <source>
        <dbReference type="ARBA" id="ARBA00022553"/>
    </source>
</evidence>
<dbReference type="InterPro" id="IPR001789">
    <property type="entry name" value="Sig_transdc_resp-reg_receiver"/>
</dbReference>
<dbReference type="Pfam" id="PF00072">
    <property type="entry name" value="Response_reg"/>
    <property type="match status" value="1"/>
</dbReference>
<dbReference type="SUPFAM" id="SSF52172">
    <property type="entry name" value="CheY-like"/>
    <property type="match status" value="1"/>
</dbReference>
<dbReference type="InterPro" id="IPR011006">
    <property type="entry name" value="CheY-like_superfamily"/>
</dbReference>
<dbReference type="SMART" id="SM00421">
    <property type="entry name" value="HTH_LUXR"/>
    <property type="match status" value="1"/>
</dbReference>
<dbReference type="CDD" id="cd17535">
    <property type="entry name" value="REC_NarL-like"/>
    <property type="match status" value="1"/>
</dbReference>
<dbReference type="PRINTS" id="PR00038">
    <property type="entry name" value="HTHLUXR"/>
</dbReference>
<keyword evidence="2" id="KW-0238">DNA-binding</keyword>
<protein>
    <submittedName>
        <fullName evidence="6">Two component transcriptional regulator, LuxR family</fullName>
    </submittedName>
</protein>
<name>A0A1H3Z9K7_9BACT</name>
<evidence type="ECO:0000259" key="5">
    <source>
        <dbReference type="PROSITE" id="PS50110"/>
    </source>
</evidence>